<dbReference type="CDD" id="cd13663">
    <property type="entry name" value="PBP2_PotD_PotF_like_2"/>
    <property type="match status" value="1"/>
</dbReference>
<evidence type="ECO:0000313" key="6">
    <source>
        <dbReference type="EMBL" id="PKY91495.1"/>
    </source>
</evidence>
<evidence type="ECO:0000256" key="3">
    <source>
        <dbReference type="ARBA" id="ARBA00022729"/>
    </source>
</evidence>
<dbReference type="SUPFAM" id="SSF53850">
    <property type="entry name" value="Periplasmic binding protein-like II"/>
    <property type="match status" value="1"/>
</dbReference>
<dbReference type="PANTHER" id="PTHR30222">
    <property type="entry name" value="SPERMIDINE/PUTRESCINE-BINDING PERIPLASMIC PROTEIN"/>
    <property type="match status" value="1"/>
</dbReference>
<gene>
    <name evidence="6" type="ORF">CYJ27_02120</name>
</gene>
<name>A0A2I1K7H1_9LACT</name>
<dbReference type="InterPro" id="IPR006059">
    <property type="entry name" value="SBP"/>
</dbReference>
<dbReference type="Pfam" id="PF13416">
    <property type="entry name" value="SBP_bac_8"/>
    <property type="match status" value="1"/>
</dbReference>
<evidence type="ECO:0000256" key="2">
    <source>
        <dbReference type="ARBA" id="ARBA00022448"/>
    </source>
</evidence>
<dbReference type="GO" id="GO:0042597">
    <property type="term" value="C:periplasmic space"/>
    <property type="evidence" value="ECO:0007669"/>
    <property type="project" value="UniProtKB-SubCell"/>
</dbReference>
<dbReference type="Gene3D" id="3.40.190.10">
    <property type="entry name" value="Periplasmic binding protein-like II"/>
    <property type="match status" value="2"/>
</dbReference>
<dbReference type="PRINTS" id="PR00909">
    <property type="entry name" value="SPERMDNBNDNG"/>
</dbReference>
<proteinExistence type="predicted"/>
<accession>A0A2I1K7H1</accession>
<dbReference type="RefSeq" id="WP_101659659.1">
    <property type="nucleotide sequence ID" value="NZ_PKGZ01000002.1"/>
</dbReference>
<dbReference type="GO" id="GO:0019808">
    <property type="term" value="F:polyamine binding"/>
    <property type="evidence" value="ECO:0007669"/>
    <property type="project" value="InterPro"/>
</dbReference>
<dbReference type="InterPro" id="IPR001188">
    <property type="entry name" value="Sperm_putr-bd"/>
</dbReference>
<evidence type="ECO:0000256" key="5">
    <source>
        <dbReference type="PIRSR" id="PIRSR019574-1"/>
    </source>
</evidence>
<reference evidence="6 7" key="1">
    <citation type="submission" date="2017-12" db="EMBL/GenBank/DDBJ databases">
        <title>Phylogenetic diversity of female urinary microbiome.</title>
        <authorList>
            <person name="Thomas-White K."/>
            <person name="Wolfe A.J."/>
        </authorList>
    </citation>
    <scope>NUCLEOTIDE SEQUENCE [LARGE SCALE GENOMIC DNA]</scope>
    <source>
        <strain evidence="6 7">UMB0844</strain>
    </source>
</reference>
<sequence length="356" mass="40775">MRKIILGMLSVLAVVAGLYLGKESLVPKQDRNAEKTVHFYNWGDYIDPDLLKQFEEETGYHVVYDTFDSNEAMMTKIEQGGTDYDLVVPSDYMLNNMIKHHLLLPLDHEKLPNFKYMDNRLLNLDFDLGNKYSVPYFWGTLGILYDTRRVSPEEITSWKDLWNPKWKNSLLVIDGAREMLGVSLQSLGYSVNEVDDTKLEEASQQLKALMPNIQALITDEIKMYMIQGQAPLAVTFSGEAAMAMEKAPYLAYSLPKEGSNIWFDNLAIPKTAHNLEGAYALMNFLMRPDVAAKNAGYIGYSTPNKAAKEQMDPDQIKNSMFYPSEEVMSRLEIYKDLGQERLIYYNDLFLEDKLSQ</sequence>
<keyword evidence="3" id="KW-0732">Signal</keyword>
<dbReference type="PANTHER" id="PTHR30222:SF17">
    <property type="entry name" value="SPERMIDINE_PUTRESCINE-BINDING PERIPLASMIC PROTEIN"/>
    <property type="match status" value="1"/>
</dbReference>
<protein>
    <submittedName>
        <fullName evidence="6">Spermidine/putrescine ABC transporter substrate-binding protein</fullName>
    </submittedName>
</protein>
<feature type="binding site" evidence="5">
    <location>
        <position position="92"/>
    </location>
    <ligand>
        <name>spermidine</name>
        <dbReference type="ChEBI" id="CHEBI:57834"/>
    </ligand>
</feature>
<dbReference type="GO" id="GO:0015846">
    <property type="term" value="P:polyamine transport"/>
    <property type="evidence" value="ECO:0007669"/>
    <property type="project" value="InterPro"/>
</dbReference>
<evidence type="ECO:0000313" key="7">
    <source>
        <dbReference type="Proteomes" id="UP000234775"/>
    </source>
</evidence>
<dbReference type="PIRSF" id="PIRSF019574">
    <property type="entry name" value="Periplasmic_polyamine_BP"/>
    <property type="match status" value="1"/>
</dbReference>
<keyword evidence="2" id="KW-0813">Transport</keyword>
<dbReference type="EMBL" id="PKGZ01000002">
    <property type="protein sequence ID" value="PKY91495.1"/>
    <property type="molecule type" value="Genomic_DNA"/>
</dbReference>
<dbReference type="AlphaFoldDB" id="A0A2I1K7H1"/>
<keyword evidence="7" id="KW-1185">Reference proteome</keyword>
<evidence type="ECO:0000256" key="4">
    <source>
        <dbReference type="ARBA" id="ARBA00022764"/>
    </source>
</evidence>
<dbReference type="Proteomes" id="UP000234775">
    <property type="component" value="Unassembled WGS sequence"/>
</dbReference>
<evidence type="ECO:0000256" key="1">
    <source>
        <dbReference type="ARBA" id="ARBA00004418"/>
    </source>
</evidence>
<keyword evidence="4" id="KW-0574">Periplasm</keyword>
<comment type="caution">
    <text evidence="6">The sequence shown here is derived from an EMBL/GenBank/DDBJ whole genome shotgun (WGS) entry which is preliminary data.</text>
</comment>
<organism evidence="6 7">
    <name type="scientific">Aerococcus christensenii</name>
    <dbReference type="NCBI Taxonomy" id="87541"/>
    <lineage>
        <taxon>Bacteria</taxon>
        <taxon>Bacillati</taxon>
        <taxon>Bacillota</taxon>
        <taxon>Bacilli</taxon>
        <taxon>Lactobacillales</taxon>
        <taxon>Aerococcaceae</taxon>
        <taxon>Aerococcus</taxon>
    </lineage>
</organism>
<comment type="subcellular location">
    <subcellularLocation>
        <location evidence="1">Periplasm</location>
    </subcellularLocation>
</comment>